<evidence type="ECO:0000313" key="2">
    <source>
        <dbReference type="EMBL" id="KAI3938723.1"/>
    </source>
</evidence>
<dbReference type="Proteomes" id="UP001202328">
    <property type="component" value="Unassembled WGS sequence"/>
</dbReference>
<dbReference type="EMBL" id="JAJJMB010005473">
    <property type="protein sequence ID" value="KAI3938723.1"/>
    <property type="molecule type" value="Genomic_DNA"/>
</dbReference>
<organism evidence="2 3">
    <name type="scientific">Papaver atlanticum</name>
    <dbReference type="NCBI Taxonomy" id="357466"/>
    <lineage>
        <taxon>Eukaryota</taxon>
        <taxon>Viridiplantae</taxon>
        <taxon>Streptophyta</taxon>
        <taxon>Embryophyta</taxon>
        <taxon>Tracheophyta</taxon>
        <taxon>Spermatophyta</taxon>
        <taxon>Magnoliopsida</taxon>
        <taxon>Ranunculales</taxon>
        <taxon>Papaveraceae</taxon>
        <taxon>Papaveroideae</taxon>
        <taxon>Papaver</taxon>
    </lineage>
</organism>
<dbReference type="AlphaFoldDB" id="A0AAD4T342"/>
<proteinExistence type="predicted"/>
<dbReference type="Gene3D" id="3.10.129.10">
    <property type="entry name" value="Hotdog Thioesterase"/>
    <property type="match status" value="1"/>
</dbReference>
<evidence type="ECO:0000256" key="1">
    <source>
        <dbReference type="ARBA" id="ARBA00022801"/>
    </source>
</evidence>
<protein>
    <submittedName>
        <fullName evidence="2">Uncharacterized protein</fullName>
    </submittedName>
</protein>
<dbReference type="GO" id="GO:0047617">
    <property type="term" value="F:fatty acyl-CoA hydrolase activity"/>
    <property type="evidence" value="ECO:0007669"/>
    <property type="project" value="InterPro"/>
</dbReference>
<keyword evidence="3" id="KW-1185">Reference proteome</keyword>
<keyword evidence="1" id="KW-0378">Hydrolase</keyword>
<accession>A0AAD4T342</accession>
<comment type="caution">
    <text evidence="2">The sequence shown here is derived from an EMBL/GenBank/DDBJ whole genome shotgun (WGS) entry which is preliminary data.</text>
</comment>
<dbReference type="PANTHER" id="PTHR21660">
    <property type="entry name" value="THIOESTERASE SUPERFAMILY MEMBER-RELATED"/>
    <property type="match status" value="1"/>
</dbReference>
<name>A0AAD4T342_9MAGN</name>
<dbReference type="InterPro" id="IPR039298">
    <property type="entry name" value="ACOT13"/>
</dbReference>
<sequence>MMEDNDGDANAIPIQHIKHFLETLAKGAMGLLGNLPKELKGSKIETQILQNLYSIRVRRGLIHCNFVVPESLSDGDGRWRAGAIATLIEIIGACAVYTSVGNSVFLLNSMFLSSPPQTFTKKWRLKLRYWDIKEIFLHW</sequence>
<evidence type="ECO:0000313" key="3">
    <source>
        <dbReference type="Proteomes" id="UP001202328"/>
    </source>
</evidence>
<dbReference type="PANTHER" id="PTHR21660:SF1">
    <property type="entry name" value="ACYL-COENZYME A THIOESTERASE 13"/>
    <property type="match status" value="1"/>
</dbReference>
<gene>
    <name evidence="2" type="ORF">MKW98_011875</name>
</gene>
<reference evidence="2" key="1">
    <citation type="submission" date="2022-04" db="EMBL/GenBank/DDBJ databases">
        <title>A functionally conserved STORR gene fusion in Papaver species that diverged 16.8 million years ago.</title>
        <authorList>
            <person name="Catania T."/>
        </authorList>
    </citation>
    <scope>NUCLEOTIDE SEQUENCE</scope>
    <source>
        <strain evidence="2">S-188037</strain>
    </source>
</reference>